<evidence type="ECO:0000313" key="3">
    <source>
        <dbReference type="Proteomes" id="UP000575898"/>
    </source>
</evidence>
<dbReference type="Proteomes" id="UP000575898">
    <property type="component" value="Unassembled WGS sequence"/>
</dbReference>
<dbReference type="EMBL" id="JACHHY010000013">
    <property type="protein sequence ID" value="MBB5018988.1"/>
    <property type="molecule type" value="Genomic_DNA"/>
</dbReference>
<name>A0A840MK12_9PROT</name>
<evidence type="ECO:0000313" key="2">
    <source>
        <dbReference type="EMBL" id="MBB5018988.1"/>
    </source>
</evidence>
<dbReference type="RefSeq" id="WP_184039081.1">
    <property type="nucleotide sequence ID" value="NZ_JACHHY010000013.1"/>
</dbReference>
<accession>A0A840MK12</accession>
<comment type="caution">
    <text evidence="2">The sequence shown here is derived from an EMBL/GenBank/DDBJ whole genome shotgun (WGS) entry which is preliminary data.</text>
</comment>
<protein>
    <submittedName>
        <fullName evidence="2">Uncharacterized protein</fullName>
    </submittedName>
</protein>
<keyword evidence="1" id="KW-0812">Transmembrane</keyword>
<feature type="transmembrane region" description="Helical" evidence="1">
    <location>
        <begin position="33"/>
        <end position="53"/>
    </location>
</feature>
<proteinExistence type="predicted"/>
<keyword evidence="1" id="KW-1133">Transmembrane helix</keyword>
<dbReference type="AlphaFoldDB" id="A0A840MK12"/>
<reference evidence="2 3" key="1">
    <citation type="submission" date="2020-08" db="EMBL/GenBank/DDBJ databases">
        <title>Genomic Encyclopedia of Type Strains, Phase IV (KMG-IV): sequencing the most valuable type-strain genomes for metagenomic binning, comparative biology and taxonomic classification.</title>
        <authorList>
            <person name="Goeker M."/>
        </authorList>
    </citation>
    <scope>NUCLEOTIDE SEQUENCE [LARGE SCALE GENOMIC DNA]</scope>
    <source>
        <strain evidence="2 3">DSM 27165</strain>
    </source>
</reference>
<keyword evidence="3" id="KW-1185">Reference proteome</keyword>
<keyword evidence="1" id="KW-0472">Membrane</keyword>
<evidence type="ECO:0000256" key="1">
    <source>
        <dbReference type="SAM" id="Phobius"/>
    </source>
</evidence>
<organism evidence="2 3">
    <name type="scientific">Chitinivorax tropicus</name>
    <dbReference type="NCBI Taxonomy" id="714531"/>
    <lineage>
        <taxon>Bacteria</taxon>
        <taxon>Pseudomonadati</taxon>
        <taxon>Pseudomonadota</taxon>
        <taxon>Betaproteobacteria</taxon>
        <taxon>Chitinivorax</taxon>
    </lineage>
</organism>
<sequence length="111" mass="12577">MDVTHYLQRPGCDLRCGYKKSTNLDDQSGHGEAVGVTELLCHCYIFVIVILSWRLHLRGGTGDNGMRFITAIANNTWRAVIKAQLQMIIRKKCGLATVFFLWISEVIYSEV</sequence>
<gene>
    <name evidence="2" type="ORF">HNQ59_002286</name>
</gene>